<feature type="transmembrane region" description="Helical" evidence="6">
    <location>
        <begin position="277"/>
        <end position="296"/>
    </location>
</feature>
<dbReference type="Gene3D" id="1.20.1250.20">
    <property type="entry name" value="MFS general substrate transporter like domains"/>
    <property type="match status" value="1"/>
</dbReference>
<feature type="transmembrane region" description="Helical" evidence="6">
    <location>
        <begin position="44"/>
        <end position="66"/>
    </location>
</feature>
<dbReference type="GO" id="GO:0022857">
    <property type="term" value="F:transmembrane transporter activity"/>
    <property type="evidence" value="ECO:0007669"/>
    <property type="project" value="InterPro"/>
</dbReference>
<comment type="caution">
    <text evidence="8">The sequence shown here is derived from an EMBL/GenBank/DDBJ whole genome shotgun (WGS) entry which is preliminary data.</text>
</comment>
<keyword evidence="2" id="KW-0813">Transport</keyword>
<evidence type="ECO:0000313" key="8">
    <source>
        <dbReference type="EMBL" id="EMT50903.1"/>
    </source>
</evidence>
<gene>
    <name evidence="8" type="ORF">I532_19896</name>
</gene>
<feature type="transmembrane region" description="Helical" evidence="6">
    <location>
        <begin position="134"/>
        <end position="155"/>
    </location>
</feature>
<keyword evidence="4 6" id="KW-1133">Transmembrane helix</keyword>
<evidence type="ECO:0000256" key="3">
    <source>
        <dbReference type="ARBA" id="ARBA00022692"/>
    </source>
</evidence>
<dbReference type="PATRIC" id="fig|1300222.3.peg.4179"/>
<feature type="transmembrane region" description="Helical" evidence="6">
    <location>
        <begin position="78"/>
        <end position="98"/>
    </location>
</feature>
<dbReference type="InterPro" id="IPR011701">
    <property type="entry name" value="MFS"/>
</dbReference>
<feature type="transmembrane region" description="Helical" evidence="6">
    <location>
        <begin position="308"/>
        <end position="327"/>
    </location>
</feature>
<feature type="transmembrane region" description="Helical" evidence="6">
    <location>
        <begin position="167"/>
        <end position="186"/>
    </location>
</feature>
<dbReference type="PROSITE" id="PS50850">
    <property type="entry name" value="MFS"/>
    <property type="match status" value="1"/>
</dbReference>
<organism evidence="8 9">
    <name type="scientific">Brevibacillus borstelensis AK1</name>
    <dbReference type="NCBI Taxonomy" id="1300222"/>
    <lineage>
        <taxon>Bacteria</taxon>
        <taxon>Bacillati</taxon>
        <taxon>Bacillota</taxon>
        <taxon>Bacilli</taxon>
        <taxon>Bacillales</taxon>
        <taxon>Paenibacillaceae</taxon>
        <taxon>Brevibacillus</taxon>
    </lineage>
</organism>
<evidence type="ECO:0000256" key="2">
    <source>
        <dbReference type="ARBA" id="ARBA00022448"/>
    </source>
</evidence>
<dbReference type="CDD" id="cd17324">
    <property type="entry name" value="MFS_NepI_like"/>
    <property type="match status" value="1"/>
</dbReference>
<keyword evidence="3 6" id="KW-0812">Transmembrane</keyword>
<dbReference type="PANTHER" id="PTHR42910">
    <property type="entry name" value="TRANSPORTER SCO4007-RELATED"/>
    <property type="match status" value="1"/>
</dbReference>
<evidence type="ECO:0000256" key="6">
    <source>
        <dbReference type="SAM" id="Phobius"/>
    </source>
</evidence>
<dbReference type="PANTHER" id="PTHR42910:SF1">
    <property type="entry name" value="MAJOR FACILITATOR SUPERFAMILY (MFS) PROFILE DOMAIN-CONTAINING PROTEIN"/>
    <property type="match status" value="1"/>
</dbReference>
<proteinExistence type="predicted"/>
<dbReference type="InterPro" id="IPR036259">
    <property type="entry name" value="MFS_trans_sf"/>
</dbReference>
<feature type="transmembrane region" description="Helical" evidence="6">
    <location>
        <begin position="395"/>
        <end position="418"/>
    </location>
</feature>
<feature type="transmembrane region" description="Helical" evidence="6">
    <location>
        <begin position="110"/>
        <end position="128"/>
    </location>
</feature>
<dbReference type="InterPro" id="IPR020846">
    <property type="entry name" value="MFS_dom"/>
</dbReference>
<dbReference type="GO" id="GO:0005886">
    <property type="term" value="C:plasma membrane"/>
    <property type="evidence" value="ECO:0007669"/>
    <property type="project" value="UniProtKB-SubCell"/>
</dbReference>
<name>M8DBW9_9BACL</name>
<reference evidence="8 9" key="1">
    <citation type="submission" date="2013-03" db="EMBL/GenBank/DDBJ databases">
        <title>Assembly of a new bacterial strain Brevibacillus borstelensis AK1.</title>
        <authorList>
            <person name="Rajan I."/>
            <person name="PoliReddy D."/>
            <person name="Sugumar T."/>
            <person name="Rathinam K."/>
            <person name="Alqarawi S."/>
            <person name="Khalil A.B."/>
            <person name="Sivakumar N."/>
        </authorList>
    </citation>
    <scope>NUCLEOTIDE SEQUENCE [LARGE SCALE GENOMIC DNA]</scope>
    <source>
        <strain evidence="8 9">AK1</strain>
    </source>
</reference>
<feature type="transmembrane region" description="Helical" evidence="6">
    <location>
        <begin position="333"/>
        <end position="351"/>
    </location>
</feature>
<dbReference type="Proteomes" id="UP000012081">
    <property type="component" value="Unassembled WGS sequence"/>
</dbReference>
<dbReference type="SUPFAM" id="SSF103473">
    <property type="entry name" value="MFS general substrate transporter"/>
    <property type="match status" value="1"/>
</dbReference>
<protein>
    <submittedName>
        <fullName evidence="8">MFS-type transporter ydeR</fullName>
    </submittedName>
</protein>
<comment type="subcellular location">
    <subcellularLocation>
        <location evidence="1">Cell membrane</location>
        <topology evidence="1">Multi-pass membrane protein</topology>
    </subcellularLocation>
</comment>
<evidence type="ECO:0000256" key="1">
    <source>
        <dbReference type="ARBA" id="ARBA00004651"/>
    </source>
</evidence>
<evidence type="ECO:0000313" key="9">
    <source>
        <dbReference type="Proteomes" id="UP000012081"/>
    </source>
</evidence>
<sequence length="425" mass="44866">MSGEGLSQKTEVVVDQKDGAIADRGQPESATASCIPVRSMSRSVALLFAAACGMAVASIYFAQPLLDSLAREFGLRHSSIGIVITVTQLCYALGLFLLVPLGDLLNRRRLILCHMLLSVLALTVVGTAPATSILLAGMAVIGFLAVVTQTLVAYASILAAPSERGRIVGLVTSGVVIGILLARTFAGILTDIAGWRSVYLVSAAMMLLMVAALVIVLPREEREKTSMTYSQLLGSVIDLFVQERILRIRAGLALLIFAAFSILWTSLVLPLSSPPLSLSHTAIGAFGFAGVAGALAAARAGRLADRGFGEWTTGIALTLLIVSWLPISYAENSLPVLIVGVVILDLVVQAVHVTNQSILFTVRPEARSRLTAGYMVFYSIGSASGSIASTSMYAYAGWSGVCLLGATVSTMALLLWTFTRRRISC</sequence>
<dbReference type="STRING" id="1300222.I532_19896"/>
<evidence type="ECO:0000256" key="5">
    <source>
        <dbReference type="ARBA" id="ARBA00023136"/>
    </source>
</evidence>
<feature type="transmembrane region" description="Helical" evidence="6">
    <location>
        <begin position="198"/>
        <end position="217"/>
    </location>
</feature>
<dbReference type="AlphaFoldDB" id="M8DBW9"/>
<dbReference type="Pfam" id="PF07690">
    <property type="entry name" value="MFS_1"/>
    <property type="match status" value="1"/>
</dbReference>
<feature type="transmembrane region" description="Helical" evidence="6">
    <location>
        <begin position="372"/>
        <end position="389"/>
    </location>
</feature>
<evidence type="ECO:0000256" key="4">
    <source>
        <dbReference type="ARBA" id="ARBA00022989"/>
    </source>
</evidence>
<feature type="transmembrane region" description="Helical" evidence="6">
    <location>
        <begin position="252"/>
        <end position="271"/>
    </location>
</feature>
<keyword evidence="9" id="KW-1185">Reference proteome</keyword>
<evidence type="ECO:0000259" key="7">
    <source>
        <dbReference type="PROSITE" id="PS50850"/>
    </source>
</evidence>
<keyword evidence="5 6" id="KW-0472">Membrane</keyword>
<accession>M8DBW9</accession>
<feature type="domain" description="Major facilitator superfamily (MFS) profile" evidence="7">
    <location>
        <begin position="41"/>
        <end position="424"/>
    </location>
</feature>
<dbReference type="EMBL" id="APBN01000011">
    <property type="protein sequence ID" value="EMT50903.1"/>
    <property type="molecule type" value="Genomic_DNA"/>
</dbReference>